<dbReference type="NCBIfam" id="NF001209">
    <property type="entry name" value="PRK00175.1"/>
    <property type="match status" value="1"/>
</dbReference>
<keyword evidence="2" id="KW-0028">Amino-acid biosynthesis</keyword>
<feature type="transmembrane region" description="Helical" evidence="4">
    <location>
        <begin position="140"/>
        <end position="161"/>
    </location>
</feature>
<dbReference type="InterPro" id="IPR029058">
    <property type="entry name" value="AB_hydrolase_fold"/>
</dbReference>
<feature type="binding site" evidence="2">
    <location>
        <position position="348"/>
    </location>
    <ligand>
        <name>substrate</name>
    </ligand>
</feature>
<dbReference type="PANTHER" id="PTHR32268:SF11">
    <property type="entry name" value="HOMOSERINE O-ACETYLTRANSFERASE"/>
    <property type="match status" value="1"/>
</dbReference>
<dbReference type="HAMAP" id="MF_00296">
    <property type="entry name" value="MetX_acyltransf"/>
    <property type="match status" value="1"/>
</dbReference>
<accession>A0A117SYB3</accession>
<name>A0A117SYB3_9BACL</name>
<dbReference type="Proteomes" id="UP000053557">
    <property type="component" value="Unassembled WGS sequence"/>
</dbReference>
<dbReference type="EMBL" id="LPVJ01000009">
    <property type="protein sequence ID" value="KUO96676.1"/>
    <property type="molecule type" value="Genomic_DNA"/>
</dbReference>
<feature type="active site" evidence="2 3">
    <location>
        <position position="347"/>
    </location>
</feature>
<dbReference type="GO" id="GO:0009086">
    <property type="term" value="P:methionine biosynthetic process"/>
    <property type="evidence" value="ECO:0007669"/>
    <property type="project" value="UniProtKB-UniRule"/>
</dbReference>
<dbReference type="Gene3D" id="3.40.50.1820">
    <property type="entry name" value="alpha/beta hydrolase"/>
    <property type="match status" value="1"/>
</dbReference>
<dbReference type="GO" id="GO:0005737">
    <property type="term" value="C:cytoplasm"/>
    <property type="evidence" value="ECO:0007669"/>
    <property type="project" value="UniProtKB-SubCell"/>
</dbReference>
<keyword evidence="4" id="KW-0812">Transmembrane</keyword>
<sequence length="376" mass="41255">MKQESVMIEMNENLQGHVFSARVPVGAVELESGEVLSDVVVYVEWVGDLLRHREQAILLCHALTGDAHAFDTAEKPGWWGPLIGAGRALDTESHVVLCMNVLGGCSGTTGPLSICETTGQSYAGQFPEITIRDMVRVQHLALRSLGVTRLYAVLGGSMGGMQALEWACSFPSFVKHVIVLAALPVFSAIGIGYNAVMRQAIERDPAFQQGDYARYGVFPKDGLTVARMLGMITYRTAQLFEERCGRSISEQGTFEIERYLVYHGEKLVRRFDANSYLRLLSAMDGHHLGRNRGTLADAFGRITARVTMVGIENDLLYPPDSIKQAVCAAREAGVDAVYQEISSPYGHDAFLLEFDQLDAIFRDALAHAVPKNSIAR</sequence>
<dbReference type="EC" id="2.3.1.31" evidence="2"/>
<comment type="pathway">
    <text evidence="2">Amino-acid biosynthesis; L-methionine biosynthesis via de novo pathway; O-acetyl-L-homoserine from L-homoserine: step 1/1.</text>
</comment>
<evidence type="ECO:0000259" key="5">
    <source>
        <dbReference type="Pfam" id="PF00561"/>
    </source>
</evidence>
<dbReference type="Pfam" id="PF00561">
    <property type="entry name" value="Abhydrolase_1"/>
    <property type="match status" value="1"/>
</dbReference>
<evidence type="ECO:0000256" key="2">
    <source>
        <dbReference type="HAMAP-Rule" id="MF_00296"/>
    </source>
</evidence>
<comment type="catalytic activity">
    <reaction evidence="2">
        <text>L-homoserine + acetyl-CoA = O-acetyl-L-homoserine + CoA</text>
        <dbReference type="Rhea" id="RHEA:13701"/>
        <dbReference type="ChEBI" id="CHEBI:57287"/>
        <dbReference type="ChEBI" id="CHEBI:57288"/>
        <dbReference type="ChEBI" id="CHEBI:57476"/>
        <dbReference type="ChEBI" id="CHEBI:57716"/>
        <dbReference type="EC" id="2.3.1.31"/>
    </reaction>
</comment>
<comment type="subunit">
    <text evidence="2">Homodimer.</text>
</comment>
<comment type="function">
    <text evidence="2">Transfers an acetyl group from acetyl-CoA to L-homoserine, forming acetyl-L-homoserine.</text>
</comment>
<keyword evidence="2" id="KW-0486">Methionine biosynthesis</keyword>
<dbReference type="InterPro" id="IPR008220">
    <property type="entry name" value="HAT_MetX-like"/>
</dbReference>
<dbReference type="UniPathway" id="UPA00051">
    <property type="reaction ID" value="UER00074"/>
</dbReference>
<evidence type="ECO:0000256" key="1">
    <source>
        <dbReference type="ARBA" id="ARBA00022679"/>
    </source>
</evidence>
<keyword evidence="7" id="KW-1185">Reference proteome</keyword>
<dbReference type="InterPro" id="IPR000073">
    <property type="entry name" value="AB_hydrolase_1"/>
</dbReference>
<feature type="binding site" evidence="2">
    <location>
        <position position="227"/>
    </location>
    <ligand>
        <name>substrate</name>
    </ligand>
</feature>
<dbReference type="GO" id="GO:0004414">
    <property type="term" value="F:homoserine O-acetyltransferase activity"/>
    <property type="evidence" value="ECO:0007669"/>
    <property type="project" value="UniProtKB-UniRule"/>
</dbReference>
<feature type="transmembrane region" description="Helical" evidence="4">
    <location>
        <begin position="173"/>
        <end position="196"/>
    </location>
</feature>
<feature type="active site" description="Nucleophile" evidence="2 3">
    <location>
        <position position="157"/>
    </location>
</feature>
<protein>
    <recommendedName>
        <fullName evidence="2">Homoserine O-acetyltransferase</fullName>
        <shortName evidence="2">HAT</shortName>
        <ecNumber evidence="2">2.3.1.31</ecNumber>
    </recommendedName>
    <alternativeName>
        <fullName evidence="2">Homoserine transacetylase</fullName>
        <shortName evidence="2">HTA</shortName>
    </alternativeName>
</protein>
<dbReference type="PIRSF" id="PIRSF000443">
    <property type="entry name" value="Homoser_Ac_trans"/>
    <property type="match status" value="1"/>
</dbReference>
<proteinExistence type="inferred from homology"/>
<organism evidence="6 7">
    <name type="scientific">Ferroacidibacillus organovorans</name>
    <dbReference type="NCBI Taxonomy" id="1765683"/>
    <lineage>
        <taxon>Bacteria</taxon>
        <taxon>Bacillati</taxon>
        <taxon>Bacillota</taxon>
        <taxon>Bacilli</taxon>
        <taxon>Bacillales</taxon>
        <taxon>Alicyclobacillaceae</taxon>
        <taxon>Ferroacidibacillus</taxon>
    </lineage>
</organism>
<keyword evidence="4" id="KW-0472">Membrane</keyword>
<evidence type="ECO:0000256" key="4">
    <source>
        <dbReference type="SAM" id="Phobius"/>
    </source>
</evidence>
<dbReference type="AlphaFoldDB" id="A0A117SYB3"/>
<dbReference type="GO" id="GO:0009092">
    <property type="term" value="P:homoserine metabolic process"/>
    <property type="evidence" value="ECO:0007669"/>
    <property type="project" value="TreeGrafter"/>
</dbReference>
<keyword evidence="2" id="KW-0963">Cytoplasm</keyword>
<reference evidence="6 7" key="1">
    <citation type="submission" date="2015-12" db="EMBL/GenBank/DDBJ databases">
        <title>Draft genome sequence of Acidibacillus ferrooxidans ITV001, isolated from a chalcopyrite acid mine drainage site in Brazil.</title>
        <authorList>
            <person name="Dall'Agnol H."/>
            <person name="Nancucheo I."/>
            <person name="Johnson B."/>
            <person name="Oliveira R."/>
            <person name="Leite L."/>
            <person name="Pylro V."/>
            <person name="Nunes G.L."/>
            <person name="Tzotzos G."/>
            <person name="Fernandes G.R."/>
            <person name="Dutra J."/>
            <person name="Orellana S.C."/>
            <person name="Oliveira G."/>
        </authorList>
    </citation>
    <scope>NUCLEOTIDE SEQUENCE [LARGE SCALE GENOMIC DNA]</scope>
    <source>
        <strain evidence="7">ITV01</strain>
    </source>
</reference>
<evidence type="ECO:0000313" key="7">
    <source>
        <dbReference type="Proteomes" id="UP000053557"/>
    </source>
</evidence>
<comment type="caution">
    <text evidence="6">The sequence shown here is derived from an EMBL/GenBank/DDBJ whole genome shotgun (WGS) entry which is preliminary data.</text>
</comment>
<dbReference type="RefSeq" id="WP_067712255.1">
    <property type="nucleotide sequence ID" value="NZ_LPVJ01000009.1"/>
</dbReference>
<feature type="domain" description="AB hydrolase-1" evidence="5">
    <location>
        <begin position="56"/>
        <end position="353"/>
    </location>
</feature>
<dbReference type="Gene3D" id="1.10.1740.110">
    <property type="match status" value="1"/>
</dbReference>
<comment type="similarity">
    <text evidence="2">Belongs to the AB hydrolase superfamily. MetX family.</text>
</comment>
<keyword evidence="4" id="KW-1133">Transmembrane helix</keyword>
<keyword evidence="1 2" id="KW-0808">Transferase</keyword>
<dbReference type="PANTHER" id="PTHR32268">
    <property type="entry name" value="HOMOSERINE O-ACETYLTRANSFERASE"/>
    <property type="match status" value="1"/>
</dbReference>
<comment type="caution">
    <text evidence="2">Lacks conserved residue(s) required for the propagation of feature annotation.</text>
</comment>
<comment type="subcellular location">
    <subcellularLocation>
        <location evidence="2">Cytoplasm</location>
    </subcellularLocation>
</comment>
<evidence type="ECO:0000256" key="3">
    <source>
        <dbReference type="PIRSR" id="PIRSR000443-1"/>
    </source>
</evidence>
<keyword evidence="2" id="KW-0012">Acyltransferase</keyword>
<dbReference type="NCBIfam" id="TIGR01392">
    <property type="entry name" value="homoserO_Ac_trn"/>
    <property type="match status" value="1"/>
</dbReference>
<gene>
    <name evidence="2" type="primary">metXA</name>
    <name evidence="6" type="ORF">ATW55_07560</name>
</gene>
<dbReference type="SUPFAM" id="SSF53474">
    <property type="entry name" value="alpha/beta-Hydrolases"/>
    <property type="match status" value="1"/>
</dbReference>
<evidence type="ECO:0000313" key="6">
    <source>
        <dbReference type="EMBL" id="KUO96676.1"/>
    </source>
</evidence>
<feature type="active site" evidence="2 3">
    <location>
        <position position="314"/>
    </location>
</feature>